<feature type="transmembrane region" description="Helical" evidence="6">
    <location>
        <begin position="7"/>
        <end position="25"/>
    </location>
</feature>
<sequence length="342" mass="38662">MGMKKRVLQIGFFFLVMGLTFYTLFYGQDLWQIQRAVLQMSPICLILAAGLALFFVSAEGTMIWYLLRSMEGKSGLMRCIAYSFIGFFYSGITPSATGGQPVQLYYMKKDGNRVSDSTVVLMTVALIYKFVLVGIGIGLLLFWHGQLKAELKGYFLLYLTGLSLNILVVVLILSIMLVPHIIKKAAVLFIGIGVRMKLMKPSVSRQEKLEGFVENYQRAVQYLLLHKKKLFVVVGITFLQRASLFVLTYMVYLGLGMRGTGGYKVILLQACIYIAVDMLPLPGSQGITELMYKNVFLQVFSSLYLIPSMLISRGLNFYFLLIVSFFVVIWNQLKSRNRLDSC</sequence>
<dbReference type="PANTHER" id="PTHR37693:SF1">
    <property type="entry name" value="INTEGRAL MEMBRANE PROTEIN"/>
    <property type="match status" value="1"/>
</dbReference>
<feature type="transmembrane region" description="Helical" evidence="6">
    <location>
        <begin position="317"/>
        <end position="333"/>
    </location>
</feature>
<evidence type="ECO:0000313" key="7">
    <source>
        <dbReference type="EMBL" id="MBC5688046.1"/>
    </source>
</evidence>
<dbReference type="EMBL" id="JACOPF010000001">
    <property type="protein sequence ID" value="MBC5688046.1"/>
    <property type="molecule type" value="Genomic_DNA"/>
</dbReference>
<protein>
    <recommendedName>
        <fullName evidence="6">Phosphatidylglycerol lysyltransferase</fullName>
        <ecNumber evidence="6">2.3.2.3</ecNumber>
    </recommendedName>
    <alternativeName>
        <fullName evidence="6">Lysylphosphatidylglycerol synthase</fullName>
    </alternativeName>
</protein>
<dbReference type="GO" id="GO:0006629">
    <property type="term" value="P:lipid metabolic process"/>
    <property type="evidence" value="ECO:0007669"/>
    <property type="project" value="UniProtKB-KW"/>
</dbReference>
<feature type="transmembrane region" description="Helical" evidence="6">
    <location>
        <begin position="45"/>
        <end position="67"/>
    </location>
</feature>
<keyword evidence="6" id="KW-0046">Antibiotic resistance</keyword>
<keyword evidence="2" id="KW-1003">Cell membrane</keyword>
<comment type="function">
    <text evidence="6">Catalyzes the transfer of a lysyl group from L-lysyl-tRNA(Lys) to membrane-bound phosphatidylglycerol (PG), which produces lysylphosphatidylglycerol (LPG), a major component of the bacterial membrane with a positive net charge. LPG synthesis contributes to bacterial virulence as it is involved in the resistance mechanism against cationic antimicrobial peptides (CAMP) produces by the host's immune system (defensins, cathelicidins) and by the competing microorganisms.</text>
</comment>
<dbReference type="Pfam" id="PF03706">
    <property type="entry name" value="LPG_synthase_TM"/>
    <property type="match status" value="1"/>
</dbReference>
<organism evidence="7 8">
    <name type="scientific">Mediterraneibacter hominis</name>
    <dbReference type="NCBI Taxonomy" id="2763054"/>
    <lineage>
        <taxon>Bacteria</taxon>
        <taxon>Bacillati</taxon>
        <taxon>Bacillota</taxon>
        <taxon>Clostridia</taxon>
        <taxon>Lachnospirales</taxon>
        <taxon>Lachnospiraceae</taxon>
        <taxon>Mediterraneibacter</taxon>
    </lineage>
</organism>
<feature type="transmembrane region" description="Helical" evidence="6">
    <location>
        <begin position="155"/>
        <end position="175"/>
    </location>
</feature>
<dbReference type="GO" id="GO:0050071">
    <property type="term" value="F:phosphatidylglycerol lysyltransferase activity"/>
    <property type="evidence" value="ECO:0007669"/>
    <property type="project" value="UniProtKB-EC"/>
</dbReference>
<evidence type="ECO:0000256" key="5">
    <source>
        <dbReference type="ARBA" id="ARBA00023136"/>
    </source>
</evidence>
<feature type="transmembrane region" description="Helical" evidence="6">
    <location>
        <begin position="119"/>
        <end position="143"/>
    </location>
</feature>
<keyword evidence="8" id="KW-1185">Reference proteome</keyword>
<gene>
    <name evidence="6" type="primary">mprF</name>
    <name evidence="7" type="ORF">H8S37_03735</name>
</gene>
<name>A0A923LG81_9FIRM</name>
<comment type="similarity">
    <text evidence="6">Belongs to the LPG synthase family.</text>
</comment>
<evidence type="ECO:0000256" key="6">
    <source>
        <dbReference type="RuleBase" id="RU363042"/>
    </source>
</evidence>
<feature type="transmembrane region" description="Helical" evidence="6">
    <location>
        <begin position="261"/>
        <end position="279"/>
    </location>
</feature>
<dbReference type="NCBIfam" id="TIGR00374">
    <property type="entry name" value="flippase-like domain"/>
    <property type="match status" value="1"/>
</dbReference>
<evidence type="ECO:0000256" key="3">
    <source>
        <dbReference type="ARBA" id="ARBA00022692"/>
    </source>
</evidence>
<dbReference type="RefSeq" id="WP_186874686.1">
    <property type="nucleotide sequence ID" value="NZ_JACOPF010000001.1"/>
</dbReference>
<reference evidence="7" key="1">
    <citation type="submission" date="2020-08" db="EMBL/GenBank/DDBJ databases">
        <title>Genome public.</title>
        <authorList>
            <person name="Liu C."/>
            <person name="Sun Q."/>
        </authorList>
    </citation>
    <scope>NUCLEOTIDE SEQUENCE</scope>
    <source>
        <strain evidence="7">NSJ-55</strain>
    </source>
</reference>
<keyword evidence="5 6" id="KW-0472">Membrane</keyword>
<dbReference type="GO" id="GO:0046677">
    <property type="term" value="P:response to antibiotic"/>
    <property type="evidence" value="ECO:0007669"/>
    <property type="project" value="UniProtKB-KW"/>
</dbReference>
<comment type="subcellular location">
    <subcellularLocation>
        <location evidence="1 6">Cell membrane</location>
        <topology evidence="1 6">Multi-pass membrane protein</topology>
    </subcellularLocation>
</comment>
<comment type="caution">
    <text evidence="7">The sequence shown here is derived from an EMBL/GenBank/DDBJ whole genome shotgun (WGS) entry which is preliminary data.</text>
</comment>
<dbReference type="EC" id="2.3.2.3" evidence="6"/>
<evidence type="ECO:0000313" key="8">
    <source>
        <dbReference type="Proteomes" id="UP000652477"/>
    </source>
</evidence>
<dbReference type="AlphaFoldDB" id="A0A923LG81"/>
<keyword evidence="3 6" id="KW-0812">Transmembrane</keyword>
<feature type="transmembrane region" description="Helical" evidence="6">
    <location>
        <begin position="79"/>
        <end position="99"/>
    </location>
</feature>
<evidence type="ECO:0000256" key="1">
    <source>
        <dbReference type="ARBA" id="ARBA00004651"/>
    </source>
</evidence>
<keyword evidence="6" id="KW-0808">Transferase</keyword>
<dbReference type="PANTHER" id="PTHR37693">
    <property type="entry name" value="PHOSPHATIDYLGLYCEROL LYSYLTRANSFERASE"/>
    <property type="match status" value="1"/>
</dbReference>
<evidence type="ECO:0000256" key="4">
    <source>
        <dbReference type="ARBA" id="ARBA00022989"/>
    </source>
</evidence>
<dbReference type="InterPro" id="IPR022791">
    <property type="entry name" value="L-PG_synthase/AglD"/>
</dbReference>
<keyword evidence="4 6" id="KW-1133">Transmembrane helix</keyword>
<dbReference type="GO" id="GO:0005886">
    <property type="term" value="C:plasma membrane"/>
    <property type="evidence" value="ECO:0007669"/>
    <property type="project" value="UniProtKB-SubCell"/>
</dbReference>
<proteinExistence type="inferred from homology"/>
<feature type="transmembrane region" description="Helical" evidence="6">
    <location>
        <begin position="230"/>
        <end position="255"/>
    </location>
</feature>
<dbReference type="Proteomes" id="UP000652477">
    <property type="component" value="Unassembled WGS sequence"/>
</dbReference>
<comment type="catalytic activity">
    <reaction evidence="6">
        <text>L-lysyl-tRNA(Lys) + a 1,2-diacyl-sn-glycero-3-phospho-(1'-sn-glycerol) = a 1,2-diacyl-sn-glycero-3-phospho-1'-(3'-O-L-lysyl)-sn-glycerol + tRNA(Lys)</text>
        <dbReference type="Rhea" id="RHEA:10668"/>
        <dbReference type="Rhea" id="RHEA-COMP:9696"/>
        <dbReference type="Rhea" id="RHEA-COMP:9697"/>
        <dbReference type="ChEBI" id="CHEBI:64716"/>
        <dbReference type="ChEBI" id="CHEBI:75792"/>
        <dbReference type="ChEBI" id="CHEBI:78442"/>
        <dbReference type="ChEBI" id="CHEBI:78529"/>
        <dbReference type="EC" id="2.3.2.3"/>
    </reaction>
</comment>
<keyword evidence="6" id="KW-0443">Lipid metabolism</keyword>
<accession>A0A923LG81</accession>
<evidence type="ECO:0000256" key="2">
    <source>
        <dbReference type="ARBA" id="ARBA00022475"/>
    </source>
</evidence>